<dbReference type="EMBL" id="HG937692">
    <property type="protein sequence ID" value="CDP36447.1"/>
    <property type="molecule type" value="Genomic_DNA"/>
</dbReference>
<feature type="domain" description="Large ribosomal subunit protein uL5 N-terminal" evidence="6">
    <location>
        <begin position="164"/>
        <end position="217"/>
    </location>
</feature>
<dbReference type="GO" id="GO:0005840">
    <property type="term" value="C:ribosome"/>
    <property type="evidence" value="ECO:0007669"/>
    <property type="project" value="UniProtKB-KW"/>
</dbReference>
<reference evidence="8" key="1">
    <citation type="submission" date="2014-02" db="EMBL/GenBank/DDBJ databases">
        <authorList>
            <person name="Genoscope - CEA"/>
        </authorList>
    </citation>
    <scope>NUCLEOTIDE SEQUENCE</scope>
    <source>
        <strain evidence="8">LS3</strain>
    </source>
</reference>
<dbReference type="GO" id="GO:0003735">
    <property type="term" value="F:structural constituent of ribosome"/>
    <property type="evidence" value="ECO:0007669"/>
    <property type="project" value="InterPro"/>
</dbReference>
<evidence type="ECO:0000256" key="4">
    <source>
        <dbReference type="ARBA" id="ARBA00040368"/>
    </source>
</evidence>
<protein>
    <recommendedName>
        <fullName evidence="4">Large ribosomal subunit protein uL5m</fullName>
    </recommendedName>
</protein>
<dbReference type="InterPro" id="IPR031310">
    <property type="entry name" value="Ribosomal_uL5_N"/>
</dbReference>
<dbReference type="InterPro" id="IPR002132">
    <property type="entry name" value="Ribosomal_uL5"/>
</dbReference>
<evidence type="ECO:0000256" key="5">
    <source>
        <dbReference type="SAM" id="MobiDB-lite"/>
    </source>
</evidence>
<name>A0A060TC17_BLAAD</name>
<evidence type="ECO:0000259" key="7">
    <source>
        <dbReference type="Pfam" id="PF00673"/>
    </source>
</evidence>
<dbReference type="Gene3D" id="3.30.1440.10">
    <property type="match status" value="1"/>
</dbReference>
<evidence type="ECO:0000256" key="3">
    <source>
        <dbReference type="ARBA" id="ARBA00023274"/>
    </source>
</evidence>
<evidence type="ECO:0000259" key="6">
    <source>
        <dbReference type="Pfam" id="PF00281"/>
    </source>
</evidence>
<sequence length="329" mass="36851">MRTAEEYNLVGDRGSEKLGKSRTTVFKKLTKEKMRGTAVRAFHSTASAAGKVGVSIKHPVHHTVRFRNAQVSQRYRQLLVPKSSVQSTGFKPQETAPDRVRDHHYSTVQQDMLLIGYAHGHEGRSGIKDRPWDGTSPYHMNRPPKPPRGQSAATKDIKPRDWTNVPEIKAISLNLFATEAKLNPDMVIPAMLQLQQITGQKPKKVYAKTNVPTWNLRPGMPIGAKITITGRPMNQFLYTLTEVVLPRSKTWQGVSNASGDRNGNVSFGVSAEDVRLFPEIEGNLELWPKTFGFDVTVHTTAQIDPDARTLLSAYGILFKNDAEKFPNRW</sequence>
<dbReference type="GO" id="GO:0006412">
    <property type="term" value="P:translation"/>
    <property type="evidence" value="ECO:0007669"/>
    <property type="project" value="InterPro"/>
</dbReference>
<accession>A0A060TC17</accession>
<dbReference type="FunFam" id="3.30.1440.10:FF:000001">
    <property type="entry name" value="50S ribosomal protein L5"/>
    <property type="match status" value="1"/>
</dbReference>
<comment type="similarity">
    <text evidence="1">Belongs to the universal ribosomal protein uL5 family.</text>
</comment>
<evidence type="ECO:0000256" key="1">
    <source>
        <dbReference type="ARBA" id="ARBA00008553"/>
    </source>
</evidence>
<evidence type="ECO:0000313" key="8">
    <source>
        <dbReference type="EMBL" id="CDP36447.1"/>
    </source>
</evidence>
<organism evidence="8">
    <name type="scientific">Blastobotrys adeninivorans</name>
    <name type="common">Yeast</name>
    <name type="synonym">Arxula adeninivorans</name>
    <dbReference type="NCBI Taxonomy" id="409370"/>
    <lineage>
        <taxon>Eukaryota</taxon>
        <taxon>Fungi</taxon>
        <taxon>Dikarya</taxon>
        <taxon>Ascomycota</taxon>
        <taxon>Saccharomycotina</taxon>
        <taxon>Dipodascomycetes</taxon>
        <taxon>Dipodascales</taxon>
        <taxon>Trichomonascaceae</taxon>
        <taxon>Blastobotrys</taxon>
    </lineage>
</organism>
<reference evidence="8" key="2">
    <citation type="submission" date="2014-06" db="EMBL/GenBank/DDBJ databases">
        <title>The complete genome of Blastobotrys (Arxula) adeninivorans LS3 - a yeast of biotechnological interest.</title>
        <authorList>
            <person name="Kunze G."/>
            <person name="Gaillardin C."/>
            <person name="Czernicka M."/>
            <person name="Durrens P."/>
            <person name="Martin T."/>
            <person name="Boer E."/>
            <person name="Gabaldon T."/>
            <person name="Cruz J."/>
            <person name="Talla E."/>
            <person name="Marck C."/>
            <person name="Goffeau A."/>
            <person name="Barbe V."/>
            <person name="Baret P."/>
            <person name="Baronian K."/>
            <person name="Beier S."/>
            <person name="Bleykasten C."/>
            <person name="Bode R."/>
            <person name="Casaregola S."/>
            <person name="Despons L."/>
            <person name="Fairhead C."/>
            <person name="Giersberg M."/>
            <person name="Gierski P."/>
            <person name="Hahnel U."/>
            <person name="Hartmann A."/>
            <person name="Jankowska D."/>
            <person name="Jubin C."/>
            <person name="Jung P."/>
            <person name="Lafontaine I."/>
            <person name="Leh-Louis V."/>
            <person name="Lemaire M."/>
            <person name="Marcet-Houben M."/>
            <person name="Mascher M."/>
            <person name="Morel G."/>
            <person name="Richard G.-F."/>
            <person name="Riechen J."/>
            <person name="Sacerdot C."/>
            <person name="Sarkar A."/>
            <person name="Savel G."/>
            <person name="Schacherer J."/>
            <person name="Sherman D."/>
            <person name="Straub M.-L."/>
            <person name="Stein N."/>
            <person name="Thierry A."/>
            <person name="Trautwein-Schult A."/>
            <person name="Westhof E."/>
            <person name="Worch S."/>
            <person name="Dujon B."/>
            <person name="Souciet J.-L."/>
            <person name="Wincker P."/>
            <person name="Scholz U."/>
            <person name="Neuveglise N."/>
        </authorList>
    </citation>
    <scope>NUCLEOTIDE SEQUENCE</scope>
    <source>
        <strain evidence="8">LS3</strain>
    </source>
</reference>
<dbReference type="InterPro" id="IPR022803">
    <property type="entry name" value="Ribosomal_uL5_dom_sf"/>
</dbReference>
<keyword evidence="3" id="KW-0687">Ribonucleoprotein</keyword>
<proteinExistence type="inferred from homology"/>
<gene>
    <name evidence="8" type="ORF">GNLVRS02_ARAD1B13200g</name>
</gene>
<dbReference type="GO" id="GO:1990904">
    <property type="term" value="C:ribonucleoprotein complex"/>
    <property type="evidence" value="ECO:0007669"/>
    <property type="project" value="UniProtKB-KW"/>
</dbReference>
<dbReference type="SUPFAM" id="SSF55282">
    <property type="entry name" value="RL5-like"/>
    <property type="match status" value="1"/>
</dbReference>
<feature type="region of interest" description="Disordered" evidence="5">
    <location>
        <begin position="124"/>
        <end position="156"/>
    </location>
</feature>
<evidence type="ECO:0000256" key="2">
    <source>
        <dbReference type="ARBA" id="ARBA00022980"/>
    </source>
</evidence>
<dbReference type="InterPro" id="IPR031309">
    <property type="entry name" value="Ribosomal_uL5_C"/>
</dbReference>
<feature type="domain" description="Large ribosomal subunit protein uL5 C-terminal" evidence="7">
    <location>
        <begin position="221"/>
        <end position="318"/>
    </location>
</feature>
<dbReference type="PANTHER" id="PTHR11994">
    <property type="entry name" value="60S RIBOSOMAL PROTEIN L11-RELATED"/>
    <property type="match status" value="1"/>
</dbReference>
<dbReference type="Pfam" id="PF00673">
    <property type="entry name" value="Ribosomal_L5_C"/>
    <property type="match status" value="1"/>
</dbReference>
<dbReference type="Pfam" id="PF00281">
    <property type="entry name" value="Ribosomal_L5"/>
    <property type="match status" value="1"/>
</dbReference>
<dbReference type="AlphaFoldDB" id="A0A060TC17"/>
<keyword evidence="2" id="KW-0689">Ribosomal protein</keyword>
<dbReference type="PhylomeDB" id="A0A060TC17"/>